<sequence length="49" mass="5487">MSFDLALRTWGIHPASGKKGLYDVSEEVLGRGKFGVKQDNKYDFISHST</sequence>
<organism evidence="1">
    <name type="scientific">marine sediment metagenome</name>
    <dbReference type="NCBI Taxonomy" id="412755"/>
    <lineage>
        <taxon>unclassified sequences</taxon>
        <taxon>metagenomes</taxon>
        <taxon>ecological metagenomes</taxon>
    </lineage>
</organism>
<evidence type="ECO:0000313" key="1">
    <source>
        <dbReference type="EMBL" id="GAH08275.1"/>
    </source>
</evidence>
<reference evidence="1" key="1">
    <citation type="journal article" date="2014" name="Front. Microbiol.">
        <title>High frequency of phylogenetically diverse reductive dehalogenase-homologous genes in deep subseafloor sedimentary metagenomes.</title>
        <authorList>
            <person name="Kawai M."/>
            <person name="Futagami T."/>
            <person name="Toyoda A."/>
            <person name="Takaki Y."/>
            <person name="Nishi S."/>
            <person name="Hori S."/>
            <person name="Arai W."/>
            <person name="Tsubouchi T."/>
            <person name="Morono Y."/>
            <person name="Uchiyama I."/>
            <person name="Ito T."/>
            <person name="Fujiyama A."/>
            <person name="Inagaki F."/>
            <person name="Takami H."/>
        </authorList>
    </citation>
    <scope>NUCLEOTIDE SEQUENCE</scope>
    <source>
        <strain evidence="1">Expedition CK06-06</strain>
    </source>
</reference>
<comment type="caution">
    <text evidence="1">The sequence shown here is derived from an EMBL/GenBank/DDBJ whole genome shotgun (WGS) entry which is preliminary data.</text>
</comment>
<feature type="non-terminal residue" evidence="1">
    <location>
        <position position="49"/>
    </location>
</feature>
<proteinExistence type="predicted"/>
<gene>
    <name evidence="1" type="ORF">S01H4_62722</name>
</gene>
<protein>
    <submittedName>
        <fullName evidence="1">Uncharacterized protein</fullName>
    </submittedName>
</protein>
<accession>X1DJ04</accession>
<dbReference type="AlphaFoldDB" id="X1DJ04"/>
<dbReference type="EMBL" id="BART01037511">
    <property type="protein sequence ID" value="GAH08275.1"/>
    <property type="molecule type" value="Genomic_DNA"/>
</dbReference>
<name>X1DJ04_9ZZZZ</name>